<sequence length="555" mass="61918">MKIKKLIQLLGILIVIISCTQPSSNDSESEFSIITETESLGSTPQDVYFIFTNSSSSTTKVAPEVNNNTRNLDSNLAQDKEEITYTSNRFSHSYGIIEEIREYESLPINFQYDNSRTVSSPVFSYTEFPDNPNVDSKDFYISNTGSTTVRSTNRYYETMNNGTKDITLSIWVADESWVTGGSKNDLITSEMITALASSFLIAGPGNDIYDWVTGIYGEPWGDQPYPYLLPLAAADNITILLYDIDNDDADAITNGGTVGYFWSKDNFKYNAISDPGSNERIMFYIDSSMFAHADDLGPWEVADSWPSTVISTLAHEFQHMIHFYQKQILNGISSSTDTWINEMCSLVTEDFLSNKLNVTGPRGLINAGDAGNYPIDEGRLPLFNYWNENSFMIWDYNDSDLVLRDYSSAYAFGAFLARNYGGAALFQQIVQSSFTDENALVNAVNTINSTNLDFKDLLVAWGEAAIHTSDTTYTPGYNTGAYFTSDLNGITYNLGSIDLNNYDPQIFFYDSNWVMQEMGPGTNILYKAGSNLTGEQSWNLIVPRGVTVTTVLMDS</sequence>
<dbReference type="PROSITE" id="PS51257">
    <property type="entry name" value="PROKAR_LIPOPROTEIN"/>
    <property type="match status" value="1"/>
</dbReference>
<reference evidence="2 3" key="1">
    <citation type="submission" date="2020-08" db="EMBL/GenBank/DDBJ databases">
        <title>Genomic Encyclopedia of Type Strains, Phase IV (KMG-IV): sequencing the most valuable type-strain genomes for metagenomic binning, comparative biology and taxonomic classification.</title>
        <authorList>
            <person name="Goeker M."/>
        </authorList>
    </citation>
    <scope>NUCLEOTIDE SEQUENCE [LARGE SCALE GENOMIC DNA]</scope>
    <source>
        <strain evidence="2 3">DSM 2461</strain>
    </source>
</reference>
<dbReference type="Pfam" id="PF10460">
    <property type="entry name" value="Peptidase_M30"/>
    <property type="match status" value="1"/>
</dbReference>
<feature type="signal peptide" evidence="1">
    <location>
        <begin position="1"/>
        <end position="20"/>
    </location>
</feature>
<dbReference type="AlphaFoldDB" id="A0A841R8Z9"/>
<dbReference type="EMBL" id="JACHGJ010000001">
    <property type="protein sequence ID" value="MBB6478952.1"/>
    <property type="molecule type" value="Genomic_DNA"/>
</dbReference>
<dbReference type="RefSeq" id="WP_184743479.1">
    <property type="nucleotide sequence ID" value="NZ_JACHGJ010000001.1"/>
</dbReference>
<name>A0A841R8Z9_9SPIO</name>
<organism evidence="2 3">
    <name type="scientific">Spirochaeta isovalerica</name>
    <dbReference type="NCBI Taxonomy" id="150"/>
    <lineage>
        <taxon>Bacteria</taxon>
        <taxon>Pseudomonadati</taxon>
        <taxon>Spirochaetota</taxon>
        <taxon>Spirochaetia</taxon>
        <taxon>Spirochaetales</taxon>
        <taxon>Spirochaetaceae</taxon>
        <taxon>Spirochaeta</taxon>
    </lineage>
</organism>
<feature type="chain" id="PRO_5032578434" description="Peptidase M30" evidence="1">
    <location>
        <begin position="21"/>
        <end position="555"/>
    </location>
</feature>
<evidence type="ECO:0000313" key="2">
    <source>
        <dbReference type="EMBL" id="MBB6478952.1"/>
    </source>
</evidence>
<evidence type="ECO:0008006" key="4">
    <source>
        <dbReference type="Google" id="ProtNLM"/>
    </source>
</evidence>
<evidence type="ECO:0000313" key="3">
    <source>
        <dbReference type="Proteomes" id="UP000587760"/>
    </source>
</evidence>
<protein>
    <recommendedName>
        <fullName evidence="4">Peptidase M30</fullName>
    </recommendedName>
</protein>
<keyword evidence="1" id="KW-0732">Signal</keyword>
<keyword evidence="3" id="KW-1185">Reference proteome</keyword>
<comment type="caution">
    <text evidence="2">The sequence shown here is derived from an EMBL/GenBank/DDBJ whole genome shotgun (WGS) entry which is preliminary data.</text>
</comment>
<dbReference type="Proteomes" id="UP000587760">
    <property type="component" value="Unassembled WGS sequence"/>
</dbReference>
<accession>A0A841R8Z9</accession>
<gene>
    <name evidence="2" type="ORF">HNR50_000585</name>
</gene>
<dbReference type="InterPro" id="IPR019501">
    <property type="entry name" value="Peptidase_M30_hyicolysin"/>
</dbReference>
<proteinExistence type="predicted"/>
<evidence type="ECO:0000256" key="1">
    <source>
        <dbReference type="SAM" id="SignalP"/>
    </source>
</evidence>